<dbReference type="PANTHER" id="PTHR23205">
    <property type="entry name" value="SPLICING FACTOR 3A SUBUNIT 2"/>
    <property type="match status" value="1"/>
</dbReference>
<evidence type="ECO:0000313" key="13">
    <source>
        <dbReference type="Proteomes" id="UP000824890"/>
    </source>
</evidence>
<dbReference type="Pfam" id="PF12874">
    <property type="entry name" value="zf-met"/>
    <property type="match status" value="1"/>
</dbReference>
<dbReference type="InterPro" id="IPR052092">
    <property type="entry name" value="SF3A2"/>
</dbReference>
<feature type="compositionally biased region" description="Basic and acidic residues" evidence="10">
    <location>
        <begin position="1"/>
        <end position="16"/>
    </location>
</feature>
<keyword evidence="3" id="KW-0507">mRNA processing</keyword>
<dbReference type="SMART" id="SM00451">
    <property type="entry name" value="ZnF_U1"/>
    <property type="match status" value="1"/>
</dbReference>
<keyword evidence="9" id="KW-0539">Nucleus</keyword>
<protein>
    <recommendedName>
        <fullName evidence="11">Matrin-type domain-containing protein</fullName>
    </recommendedName>
</protein>
<dbReference type="InterPro" id="IPR031781">
    <property type="entry name" value="SF3A2_dom"/>
</dbReference>
<dbReference type="Gene3D" id="2.60.40.2690">
    <property type="match status" value="1"/>
</dbReference>
<keyword evidence="7" id="KW-0862">Zinc</keyword>
<feature type="region of interest" description="Disordered" evidence="10">
    <location>
        <begin position="224"/>
        <end position="284"/>
    </location>
</feature>
<proteinExistence type="inferred from homology"/>
<reference evidence="12 13" key="1">
    <citation type="submission" date="2021-05" db="EMBL/GenBank/DDBJ databases">
        <title>Genome Assembly of Synthetic Allotetraploid Brassica napus Reveals Homoeologous Exchanges between Subgenomes.</title>
        <authorList>
            <person name="Davis J.T."/>
        </authorList>
    </citation>
    <scope>NUCLEOTIDE SEQUENCE [LARGE SCALE GENOMIC DNA]</scope>
    <source>
        <strain evidence="13">cv. Da-Ae</strain>
        <tissue evidence="12">Seedling</tissue>
    </source>
</reference>
<evidence type="ECO:0000256" key="8">
    <source>
        <dbReference type="ARBA" id="ARBA00023187"/>
    </source>
</evidence>
<keyword evidence="13" id="KW-1185">Reference proteome</keyword>
<dbReference type="InterPro" id="IPR036236">
    <property type="entry name" value="Znf_C2H2_sf"/>
</dbReference>
<keyword evidence="6" id="KW-0863">Zinc-finger</keyword>
<keyword evidence="8" id="KW-0508">mRNA splicing</keyword>
<accession>A0ABQ8D8B3</accession>
<evidence type="ECO:0000256" key="3">
    <source>
        <dbReference type="ARBA" id="ARBA00022664"/>
    </source>
</evidence>
<dbReference type="InterPro" id="IPR003604">
    <property type="entry name" value="Matrin/U1-like-C_Znf_C2H2"/>
</dbReference>
<feature type="domain" description="Matrin-type" evidence="11">
    <location>
        <begin position="62"/>
        <end position="92"/>
    </location>
</feature>
<dbReference type="SUPFAM" id="SSF57667">
    <property type="entry name" value="beta-beta-alpha zinc fingers"/>
    <property type="match status" value="1"/>
</dbReference>
<feature type="compositionally biased region" description="Pro residues" evidence="10">
    <location>
        <begin position="272"/>
        <end position="284"/>
    </location>
</feature>
<comment type="subcellular location">
    <subcellularLocation>
        <location evidence="1">Nucleus</location>
    </subcellularLocation>
</comment>
<evidence type="ECO:0000256" key="10">
    <source>
        <dbReference type="SAM" id="MobiDB-lite"/>
    </source>
</evidence>
<evidence type="ECO:0000313" key="12">
    <source>
        <dbReference type="EMBL" id="KAH0925599.1"/>
    </source>
</evidence>
<dbReference type="InterPro" id="IPR000690">
    <property type="entry name" value="Matrin/U1-C_Znf_C2H2"/>
</dbReference>
<sequence length="284" mass="32130">QIEERADREAMDREWGSKPGGGGAASAQNEAIDRRERLRRLALETIDIAKDPYFMRNHLGSYECKLCLTLHNNEGNYLAHTQGKRHQTNLAKRAAREAQEAPTQPQPHKRTVSVRRTVKIGRPGYRVTKQYDPELKQRSLLFQIEYPEIEDNIKPKHRVMSSFEQKVQPYDKKYQYLLFAAEPYETIAFKVPSTEIDKSTPKFFSHWDPDSKMFTVYFKPNKPDPFKPQSTVESNGLLPPPPPPPQTQPPPPPPSGSLPPPPPPMANGGASYPPPPPPPSGGYM</sequence>
<dbReference type="PANTHER" id="PTHR23205:SF0">
    <property type="entry name" value="SPLICING FACTOR 3A SUBUNIT 2"/>
    <property type="match status" value="1"/>
</dbReference>
<evidence type="ECO:0000256" key="4">
    <source>
        <dbReference type="ARBA" id="ARBA00022723"/>
    </source>
</evidence>
<feature type="non-terminal residue" evidence="12">
    <location>
        <position position="1"/>
    </location>
</feature>
<evidence type="ECO:0000256" key="6">
    <source>
        <dbReference type="ARBA" id="ARBA00022771"/>
    </source>
</evidence>
<evidence type="ECO:0000256" key="2">
    <source>
        <dbReference type="ARBA" id="ARBA00008995"/>
    </source>
</evidence>
<keyword evidence="5" id="KW-0747">Spliceosome</keyword>
<dbReference type="Proteomes" id="UP000824890">
    <property type="component" value="Unassembled WGS sequence"/>
</dbReference>
<comment type="caution">
    <text evidence="12">The sequence shown here is derived from an EMBL/GenBank/DDBJ whole genome shotgun (WGS) entry which is preliminary data.</text>
</comment>
<dbReference type="Pfam" id="PF16835">
    <property type="entry name" value="SF3A2"/>
    <property type="match status" value="1"/>
</dbReference>
<dbReference type="PROSITE" id="PS50171">
    <property type="entry name" value="ZF_MATRIN"/>
    <property type="match status" value="1"/>
</dbReference>
<organism evidence="12 13">
    <name type="scientific">Brassica napus</name>
    <name type="common">Rape</name>
    <dbReference type="NCBI Taxonomy" id="3708"/>
    <lineage>
        <taxon>Eukaryota</taxon>
        <taxon>Viridiplantae</taxon>
        <taxon>Streptophyta</taxon>
        <taxon>Embryophyta</taxon>
        <taxon>Tracheophyta</taxon>
        <taxon>Spermatophyta</taxon>
        <taxon>Magnoliopsida</taxon>
        <taxon>eudicotyledons</taxon>
        <taxon>Gunneridae</taxon>
        <taxon>Pentapetalae</taxon>
        <taxon>rosids</taxon>
        <taxon>malvids</taxon>
        <taxon>Brassicales</taxon>
        <taxon>Brassicaceae</taxon>
        <taxon>Brassiceae</taxon>
        <taxon>Brassica</taxon>
    </lineage>
</organism>
<comment type="similarity">
    <text evidence="2">Belongs to the SF3A2 family.</text>
</comment>
<evidence type="ECO:0000259" key="11">
    <source>
        <dbReference type="PROSITE" id="PS50171"/>
    </source>
</evidence>
<dbReference type="EMBL" id="JAGKQM010000005">
    <property type="protein sequence ID" value="KAH0925599.1"/>
    <property type="molecule type" value="Genomic_DNA"/>
</dbReference>
<keyword evidence="4" id="KW-0479">Metal-binding</keyword>
<evidence type="ECO:0000256" key="7">
    <source>
        <dbReference type="ARBA" id="ARBA00022833"/>
    </source>
</evidence>
<dbReference type="Gene3D" id="3.30.160.60">
    <property type="entry name" value="Classic Zinc Finger"/>
    <property type="match status" value="1"/>
</dbReference>
<gene>
    <name evidence="12" type="ORF">HID58_017855</name>
</gene>
<evidence type="ECO:0000256" key="1">
    <source>
        <dbReference type="ARBA" id="ARBA00004123"/>
    </source>
</evidence>
<feature type="region of interest" description="Disordered" evidence="10">
    <location>
        <begin position="1"/>
        <end position="32"/>
    </location>
</feature>
<evidence type="ECO:0000256" key="9">
    <source>
        <dbReference type="ARBA" id="ARBA00023242"/>
    </source>
</evidence>
<dbReference type="InterPro" id="IPR013087">
    <property type="entry name" value="Znf_C2H2_type"/>
</dbReference>
<dbReference type="SMART" id="SM01050">
    <property type="entry name" value="CactinC_cactus"/>
    <property type="match status" value="1"/>
</dbReference>
<feature type="compositionally biased region" description="Pro residues" evidence="10">
    <location>
        <begin position="238"/>
        <end position="265"/>
    </location>
</feature>
<evidence type="ECO:0000256" key="5">
    <source>
        <dbReference type="ARBA" id="ARBA00022728"/>
    </source>
</evidence>
<feature type="region of interest" description="Disordered" evidence="10">
    <location>
        <begin position="93"/>
        <end position="112"/>
    </location>
</feature>
<name>A0ABQ8D8B3_BRANA</name>